<dbReference type="Pfam" id="PF20684">
    <property type="entry name" value="Fung_rhodopsin"/>
    <property type="match status" value="1"/>
</dbReference>
<dbReference type="GO" id="GO:0016020">
    <property type="term" value="C:membrane"/>
    <property type="evidence" value="ECO:0007669"/>
    <property type="project" value="UniProtKB-SubCell"/>
</dbReference>
<dbReference type="Proteomes" id="UP001301958">
    <property type="component" value="Unassembled WGS sequence"/>
</dbReference>
<comment type="subcellular location">
    <subcellularLocation>
        <location evidence="1">Membrane</location>
        <topology evidence="1">Multi-pass membrane protein</topology>
    </subcellularLocation>
</comment>
<feature type="compositionally biased region" description="Basic and acidic residues" evidence="6">
    <location>
        <begin position="332"/>
        <end position="342"/>
    </location>
</feature>
<feature type="transmembrane region" description="Helical" evidence="7">
    <location>
        <begin position="20"/>
        <end position="40"/>
    </location>
</feature>
<name>A0AAN7BGQ8_9PEZI</name>
<dbReference type="EMBL" id="MU865464">
    <property type="protein sequence ID" value="KAK4222580.1"/>
    <property type="molecule type" value="Genomic_DNA"/>
</dbReference>
<dbReference type="AlphaFoldDB" id="A0AAN7BGQ8"/>
<feature type="compositionally biased region" description="Basic and acidic residues" evidence="6">
    <location>
        <begin position="380"/>
        <end position="406"/>
    </location>
</feature>
<organism evidence="9 10">
    <name type="scientific">Podospora fimiseda</name>
    <dbReference type="NCBI Taxonomy" id="252190"/>
    <lineage>
        <taxon>Eukaryota</taxon>
        <taxon>Fungi</taxon>
        <taxon>Dikarya</taxon>
        <taxon>Ascomycota</taxon>
        <taxon>Pezizomycotina</taxon>
        <taxon>Sordariomycetes</taxon>
        <taxon>Sordariomycetidae</taxon>
        <taxon>Sordariales</taxon>
        <taxon>Podosporaceae</taxon>
        <taxon>Podospora</taxon>
    </lineage>
</organism>
<protein>
    <recommendedName>
        <fullName evidence="8">Rhodopsin domain-containing protein</fullName>
    </recommendedName>
</protein>
<evidence type="ECO:0000313" key="9">
    <source>
        <dbReference type="EMBL" id="KAK4222580.1"/>
    </source>
</evidence>
<comment type="caution">
    <text evidence="9">The sequence shown here is derived from an EMBL/GenBank/DDBJ whole genome shotgun (WGS) entry which is preliminary data.</text>
</comment>
<keyword evidence="3 7" id="KW-1133">Transmembrane helix</keyword>
<evidence type="ECO:0000256" key="4">
    <source>
        <dbReference type="ARBA" id="ARBA00023136"/>
    </source>
</evidence>
<feature type="transmembrane region" description="Helical" evidence="7">
    <location>
        <begin position="130"/>
        <end position="153"/>
    </location>
</feature>
<keyword evidence="4 7" id="KW-0472">Membrane</keyword>
<evidence type="ECO:0000256" key="3">
    <source>
        <dbReference type="ARBA" id="ARBA00022989"/>
    </source>
</evidence>
<feature type="transmembrane region" description="Helical" evidence="7">
    <location>
        <begin position="173"/>
        <end position="200"/>
    </location>
</feature>
<evidence type="ECO:0000259" key="8">
    <source>
        <dbReference type="Pfam" id="PF20684"/>
    </source>
</evidence>
<feature type="transmembrane region" description="Helical" evidence="7">
    <location>
        <begin position="212"/>
        <end position="230"/>
    </location>
</feature>
<gene>
    <name evidence="9" type="ORF">QBC38DRAFT_427006</name>
</gene>
<feature type="transmembrane region" description="Helical" evidence="7">
    <location>
        <begin position="52"/>
        <end position="75"/>
    </location>
</feature>
<evidence type="ECO:0000256" key="1">
    <source>
        <dbReference type="ARBA" id="ARBA00004141"/>
    </source>
</evidence>
<feature type="transmembrane region" description="Helical" evidence="7">
    <location>
        <begin position="250"/>
        <end position="274"/>
    </location>
</feature>
<accession>A0AAN7BGQ8</accession>
<feature type="domain" description="Rhodopsin" evidence="8">
    <location>
        <begin position="36"/>
        <end position="275"/>
    </location>
</feature>
<sequence>MDLPPLTEEELKANKGPKILAVISAVSAVSTLFVAARVFVRGYVMRKLQLDDYIVIFALFFAWACVGSSIKAVQWGNGKHFAALNLEQMQNAVKYTIFGFPPGIMSFALPKFAAVLLLNRLMNPSKWHRVWLWFLAFGSQILLLGCVVILFAQCTPSAAQWNFSLEKKCWDPWLLVNYSIGAGSFSAFADLYLAIYPSVVLIGLQIELKKKIALCIALGIGSVASVVAIYKTTSLPSLAKPDFSWETSDLVIWTIIEGQTIIIASCIPLLQPLIDMAKGRRSFRTTGSSGYKHYGSGAGTGTHGNNLSTTGGGRRLGKRDPDATLLDTLTTRVDRQQDDVENRATTSDGSVKKSDSQESILPSDKRNTTYNGGHQGRIVRTHEVTVEYDASDKAPLPRDPHQPWRG</sequence>
<evidence type="ECO:0000256" key="5">
    <source>
        <dbReference type="ARBA" id="ARBA00038359"/>
    </source>
</evidence>
<evidence type="ECO:0000256" key="6">
    <source>
        <dbReference type="SAM" id="MobiDB-lite"/>
    </source>
</evidence>
<dbReference type="InterPro" id="IPR049326">
    <property type="entry name" value="Rhodopsin_dom_fungi"/>
</dbReference>
<feature type="region of interest" description="Disordered" evidence="6">
    <location>
        <begin position="288"/>
        <end position="406"/>
    </location>
</feature>
<feature type="transmembrane region" description="Helical" evidence="7">
    <location>
        <begin position="95"/>
        <end position="118"/>
    </location>
</feature>
<keyword evidence="10" id="KW-1185">Reference proteome</keyword>
<dbReference type="PANTHER" id="PTHR33048">
    <property type="entry name" value="PTH11-LIKE INTEGRAL MEMBRANE PROTEIN (AFU_ORTHOLOGUE AFUA_5G11245)"/>
    <property type="match status" value="1"/>
</dbReference>
<evidence type="ECO:0000256" key="2">
    <source>
        <dbReference type="ARBA" id="ARBA00022692"/>
    </source>
</evidence>
<reference evidence="9" key="2">
    <citation type="submission" date="2023-05" db="EMBL/GenBank/DDBJ databases">
        <authorList>
            <consortium name="Lawrence Berkeley National Laboratory"/>
            <person name="Steindorff A."/>
            <person name="Hensen N."/>
            <person name="Bonometti L."/>
            <person name="Westerberg I."/>
            <person name="Brannstrom I.O."/>
            <person name="Guillou S."/>
            <person name="Cros-Aarteil S."/>
            <person name="Calhoun S."/>
            <person name="Haridas S."/>
            <person name="Kuo A."/>
            <person name="Mondo S."/>
            <person name="Pangilinan J."/>
            <person name="Riley R."/>
            <person name="Labutti K."/>
            <person name="Andreopoulos B."/>
            <person name="Lipzen A."/>
            <person name="Chen C."/>
            <person name="Yanf M."/>
            <person name="Daum C."/>
            <person name="Ng V."/>
            <person name="Clum A."/>
            <person name="Ohm R."/>
            <person name="Martin F."/>
            <person name="Silar P."/>
            <person name="Natvig D."/>
            <person name="Lalanne C."/>
            <person name="Gautier V."/>
            <person name="Ament-Velasquez S.L."/>
            <person name="Kruys A."/>
            <person name="Hutchinson M.I."/>
            <person name="Powell A.J."/>
            <person name="Barry K."/>
            <person name="Miller A.N."/>
            <person name="Grigoriev I.V."/>
            <person name="Debuchy R."/>
            <person name="Gladieux P."/>
            <person name="Thoren M.H."/>
            <person name="Johannesson H."/>
        </authorList>
    </citation>
    <scope>NUCLEOTIDE SEQUENCE</scope>
    <source>
        <strain evidence="9">CBS 990.96</strain>
    </source>
</reference>
<proteinExistence type="inferred from homology"/>
<reference evidence="9" key="1">
    <citation type="journal article" date="2023" name="Mol. Phylogenet. Evol.">
        <title>Genome-scale phylogeny and comparative genomics of the fungal order Sordariales.</title>
        <authorList>
            <person name="Hensen N."/>
            <person name="Bonometti L."/>
            <person name="Westerberg I."/>
            <person name="Brannstrom I.O."/>
            <person name="Guillou S."/>
            <person name="Cros-Aarteil S."/>
            <person name="Calhoun S."/>
            <person name="Haridas S."/>
            <person name="Kuo A."/>
            <person name="Mondo S."/>
            <person name="Pangilinan J."/>
            <person name="Riley R."/>
            <person name="LaButti K."/>
            <person name="Andreopoulos B."/>
            <person name="Lipzen A."/>
            <person name="Chen C."/>
            <person name="Yan M."/>
            <person name="Daum C."/>
            <person name="Ng V."/>
            <person name="Clum A."/>
            <person name="Steindorff A."/>
            <person name="Ohm R.A."/>
            <person name="Martin F."/>
            <person name="Silar P."/>
            <person name="Natvig D.O."/>
            <person name="Lalanne C."/>
            <person name="Gautier V."/>
            <person name="Ament-Velasquez S.L."/>
            <person name="Kruys A."/>
            <person name="Hutchinson M.I."/>
            <person name="Powell A.J."/>
            <person name="Barry K."/>
            <person name="Miller A.N."/>
            <person name="Grigoriev I.V."/>
            <person name="Debuchy R."/>
            <person name="Gladieux P."/>
            <person name="Hiltunen Thoren M."/>
            <person name="Johannesson H."/>
        </authorList>
    </citation>
    <scope>NUCLEOTIDE SEQUENCE</scope>
    <source>
        <strain evidence="9">CBS 990.96</strain>
    </source>
</reference>
<evidence type="ECO:0000313" key="10">
    <source>
        <dbReference type="Proteomes" id="UP001301958"/>
    </source>
</evidence>
<keyword evidence="2 7" id="KW-0812">Transmembrane</keyword>
<dbReference type="PANTHER" id="PTHR33048:SF155">
    <property type="entry name" value="INTEGRAL MEMBRANE PROTEIN"/>
    <property type="match status" value="1"/>
</dbReference>
<comment type="similarity">
    <text evidence="5">Belongs to the SAT4 family.</text>
</comment>
<dbReference type="InterPro" id="IPR052337">
    <property type="entry name" value="SAT4-like"/>
</dbReference>
<evidence type="ECO:0000256" key="7">
    <source>
        <dbReference type="SAM" id="Phobius"/>
    </source>
</evidence>